<dbReference type="PANTHER" id="PTHR11712:SF320">
    <property type="entry name" value="BETA-KETOACYL SYNTHASE"/>
    <property type="match status" value="1"/>
</dbReference>
<dbReference type="Pfam" id="PF00109">
    <property type="entry name" value="ketoacyl-synt"/>
    <property type="match status" value="1"/>
</dbReference>
<keyword evidence="2 3" id="KW-0808">Transferase</keyword>
<evidence type="ECO:0000256" key="2">
    <source>
        <dbReference type="ARBA" id="ARBA00022679"/>
    </source>
</evidence>
<dbReference type="SUPFAM" id="SSF53901">
    <property type="entry name" value="Thiolase-like"/>
    <property type="match status" value="2"/>
</dbReference>
<evidence type="ECO:0000259" key="4">
    <source>
        <dbReference type="PROSITE" id="PS52004"/>
    </source>
</evidence>
<dbReference type="PROSITE" id="PS00606">
    <property type="entry name" value="KS3_1"/>
    <property type="match status" value="1"/>
</dbReference>
<evidence type="ECO:0000256" key="1">
    <source>
        <dbReference type="ARBA" id="ARBA00008467"/>
    </source>
</evidence>
<dbReference type="RefSeq" id="WP_285608840.1">
    <property type="nucleotide sequence ID" value="NZ_BSDC01000002.1"/>
</dbReference>
<proteinExistence type="inferred from homology"/>
<feature type="domain" description="Ketosynthase family 3 (KS3)" evidence="4">
    <location>
        <begin position="1"/>
        <end position="395"/>
    </location>
</feature>
<keyword evidence="6" id="KW-1185">Reference proteome</keyword>
<evidence type="ECO:0000313" key="6">
    <source>
        <dbReference type="Proteomes" id="UP001165044"/>
    </source>
</evidence>
<dbReference type="SMART" id="SM00825">
    <property type="entry name" value="PKS_KS"/>
    <property type="match status" value="1"/>
</dbReference>
<sequence length="397" mass="41158">MTPVAPCHLSALGLVNALGRGKREVAAGLLCGDTSGLVDEEGWLPGRTARVGRVRGALEALPERFAADDSRNTRLLLLALEEIRAEVDREISRHGTHRVGVVLGTSTSGIEAAERAVAHHQQHHTLPAGFHYRQQEIGRLAPFLAEFLGLQGPAITVSTACTSSGKALVTARNLLRLGLCDAVITGGADSLCRLTLNGFASLESVSPGPCNPMSRNRAGINVGEGAALFILRKEPAAVALLGAGASSDAHHISSPDPSGAGAEAAMRAALAEAGPDVAVGYLNLHATATAKNDEMESRATQVVFPAGIACSGTKPLTGHLLGAAAATELAFCWLLAQEAWNPDGLLPPHRWDGEADRDLPALDLVTDGAAFRGARICMSNAFAFGGNNLSLILGPAR</sequence>
<dbReference type="InterPro" id="IPR018201">
    <property type="entry name" value="Ketoacyl_synth_AS"/>
</dbReference>
<evidence type="ECO:0000256" key="3">
    <source>
        <dbReference type="RuleBase" id="RU003694"/>
    </source>
</evidence>
<dbReference type="InterPro" id="IPR000794">
    <property type="entry name" value="Beta-ketoacyl_synthase"/>
</dbReference>
<accession>A0ABQ5PZK7</accession>
<gene>
    <name evidence="5" type="ORF">GETHED_19730</name>
</gene>
<dbReference type="InterPro" id="IPR016039">
    <property type="entry name" value="Thiolase-like"/>
</dbReference>
<dbReference type="InterPro" id="IPR020841">
    <property type="entry name" value="PKS_Beta-ketoAc_synthase_dom"/>
</dbReference>
<dbReference type="Gene3D" id="3.40.47.10">
    <property type="match status" value="2"/>
</dbReference>
<comment type="similarity">
    <text evidence="1 3">Belongs to the thiolase-like superfamily. Beta-ketoacyl-ACP synthases family.</text>
</comment>
<dbReference type="PROSITE" id="PS52004">
    <property type="entry name" value="KS3_2"/>
    <property type="match status" value="1"/>
</dbReference>
<evidence type="ECO:0000313" key="5">
    <source>
        <dbReference type="EMBL" id="GLH67609.1"/>
    </source>
</evidence>
<name>A0ABQ5PZK7_9BACT</name>
<dbReference type="NCBIfam" id="NF006618">
    <property type="entry name" value="PRK09185.1"/>
    <property type="match status" value="1"/>
</dbReference>
<reference evidence="5" key="1">
    <citation type="journal article" date="2023" name="Antonie Van Leeuwenhoek">
        <title>Mesoterricola silvestris gen. nov., sp. nov., Mesoterricola sediminis sp. nov., Geothrix oryzae sp. nov., Geothrix edaphica sp. nov., Geothrix rubra sp. nov., and Geothrix limicola sp. nov., six novel members of Acidobacteriota isolated from soils.</title>
        <authorList>
            <person name="Itoh H."/>
            <person name="Sugisawa Y."/>
            <person name="Mise K."/>
            <person name="Xu Z."/>
            <person name="Kuniyasu M."/>
            <person name="Ushijima N."/>
            <person name="Kawano K."/>
            <person name="Kobayashi E."/>
            <person name="Shiratori Y."/>
            <person name="Masuda Y."/>
            <person name="Senoo K."/>
        </authorList>
    </citation>
    <scope>NUCLEOTIDE SEQUENCE</scope>
    <source>
        <strain evidence="5">Red802</strain>
    </source>
</reference>
<dbReference type="Proteomes" id="UP001165044">
    <property type="component" value="Unassembled WGS sequence"/>
</dbReference>
<dbReference type="PANTHER" id="PTHR11712">
    <property type="entry name" value="POLYKETIDE SYNTHASE-RELATED"/>
    <property type="match status" value="1"/>
</dbReference>
<dbReference type="InterPro" id="IPR014031">
    <property type="entry name" value="Ketoacyl_synth_C"/>
</dbReference>
<dbReference type="InterPro" id="IPR014030">
    <property type="entry name" value="Ketoacyl_synth_N"/>
</dbReference>
<protein>
    <submittedName>
        <fullName evidence="5">Beta-ketoacyl-[acyl-carrier-protein] synthase II</fullName>
    </submittedName>
</protein>
<comment type="caution">
    <text evidence="5">The sequence shown here is derived from an EMBL/GenBank/DDBJ whole genome shotgun (WGS) entry which is preliminary data.</text>
</comment>
<dbReference type="Pfam" id="PF02801">
    <property type="entry name" value="Ketoacyl-synt_C"/>
    <property type="match status" value="1"/>
</dbReference>
<dbReference type="EMBL" id="BSDC01000002">
    <property type="protein sequence ID" value="GLH67609.1"/>
    <property type="molecule type" value="Genomic_DNA"/>
</dbReference>
<organism evidence="5 6">
    <name type="scientific">Geothrix edaphica</name>
    <dbReference type="NCBI Taxonomy" id="2927976"/>
    <lineage>
        <taxon>Bacteria</taxon>
        <taxon>Pseudomonadati</taxon>
        <taxon>Acidobacteriota</taxon>
        <taxon>Holophagae</taxon>
        <taxon>Holophagales</taxon>
        <taxon>Holophagaceae</taxon>
        <taxon>Geothrix</taxon>
    </lineage>
</organism>